<accession>A0AAV1SM06</accession>
<dbReference type="EMBL" id="CAWUPB010001189">
    <property type="protein sequence ID" value="CAK7351829.1"/>
    <property type="molecule type" value="Genomic_DNA"/>
</dbReference>
<dbReference type="AlphaFoldDB" id="A0AAV1SM06"/>
<sequence length="96" mass="10817">NKEEEEILLAEVEKLRTAGATVLPPGVLRQPQSEKVIGSVVASQTLSFWLEGLGNKEALSFLDNFVGWRPGLRLSKEEEDPFHRFSRAHEHQPLKP</sequence>
<reference evidence="1 2" key="1">
    <citation type="submission" date="2024-01" db="EMBL/GenBank/DDBJ databases">
        <authorList>
            <person name="Waweru B."/>
        </authorList>
    </citation>
    <scope>NUCLEOTIDE SEQUENCE [LARGE SCALE GENOMIC DNA]</scope>
</reference>
<comment type="caution">
    <text evidence="1">The sequence shown here is derived from an EMBL/GenBank/DDBJ whole genome shotgun (WGS) entry which is preliminary data.</text>
</comment>
<keyword evidence="2" id="KW-1185">Reference proteome</keyword>
<organism evidence="1 2">
    <name type="scientific">Dovyalis caffra</name>
    <dbReference type="NCBI Taxonomy" id="77055"/>
    <lineage>
        <taxon>Eukaryota</taxon>
        <taxon>Viridiplantae</taxon>
        <taxon>Streptophyta</taxon>
        <taxon>Embryophyta</taxon>
        <taxon>Tracheophyta</taxon>
        <taxon>Spermatophyta</taxon>
        <taxon>Magnoliopsida</taxon>
        <taxon>eudicotyledons</taxon>
        <taxon>Gunneridae</taxon>
        <taxon>Pentapetalae</taxon>
        <taxon>rosids</taxon>
        <taxon>fabids</taxon>
        <taxon>Malpighiales</taxon>
        <taxon>Salicaceae</taxon>
        <taxon>Flacourtieae</taxon>
        <taxon>Dovyalis</taxon>
    </lineage>
</organism>
<evidence type="ECO:0000313" key="2">
    <source>
        <dbReference type="Proteomes" id="UP001314170"/>
    </source>
</evidence>
<gene>
    <name evidence="1" type="ORF">DCAF_LOCUS24018</name>
</gene>
<evidence type="ECO:0000313" key="1">
    <source>
        <dbReference type="EMBL" id="CAK7351829.1"/>
    </source>
</evidence>
<protein>
    <submittedName>
        <fullName evidence="1">Uncharacterized protein</fullName>
    </submittedName>
</protein>
<name>A0AAV1SM06_9ROSI</name>
<dbReference type="Proteomes" id="UP001314170">
    <property type="component" value="Unassembled WGS sequence"/>
</dbReference>
<feature type="non-terminal residue" evidence="1">
    <location>
        <position position="1"/>
    </location>
</feature>
<proteinExistence type="predicted"/>